<accession>A0AAN8TIV0</accession>
<evidence type="ECO:0000313" key="5">
    <source>
        <dbReference type="Proteomes" id="UP001371456"/>
    </source>
</evidence>
<dbReference type="PANTHER" id="PTHR31614:SF23">
    <property type="entry name" value="ANTHER-SPECIFIC PROTEIN LAT52-LIKE"/>
    <property type="match status" value="1"/>
</dbReference>
<evidence type="ECO:0000313" key="4">
    <source>
        <dbReference type="EMBL" id="KAK6785408.1"/>
    </source>
</evidence>
<dbReference type="EMBL" id="JBANQN010000007">
    <property type="protein sequence ID" value="KAK6785408.1"/>
    <property type="molecule type" value="Genomic_DNA"/>
</dbReference>
<evidence type="ECO:0000256" key="2">
    <source>
        <dbReference type="ARBA" id="ARBA00023157"/>
    </source>
</evidence>
<reference evidence="4 5" key="1">
    <citation type="submission" date="2024-02" db="EMBL/GenBank/DDBJ databases">
        <title>de novo genome assembly of Solanum bulbocastanum strain 11H21.</title>
        <authorList>
            <person name="Hosaka A.J."/>
        </authorList>
    </citation>
    <scope>NUCLEOTIDE SEQUENCE [LARGE SCALE GENOMIC DNA]</scope>
    <source>
        <tissue evidence="4">Young leaves</tissue>
    </source>
</reference>
<keyword evidence="3" id="KW-0732">Signal</keyword>
<organism evidence="4 5">
    <name type="scientific">Solanum bulbocastanum</name>
    <name type="common">Wild potato</name>
    <dbReference type="NCBI Taxonomy" id="147425"/>
    <lineage>
        <taxon>Eukaryota</taxon>
        <taxon>Viridiplantae</taxon>
        <taxon>Streptophyta</taxon>
        <taxon>Embryophyta</taxon>
        <taxon>Tracheophyta</taxon>
        <taxon>Spermatophyta</taxon>
        <taxon>Magnoliopsida</taxon>
        <taxon>eudicotyledons</taxon>
        <taxon>Gunneridae</taxon>
        <taxon>Pentapetalae</taxon>
        <taxon>asterids</taxon>
        <taxon>lamiids</taxon>
        <taxon>Solanales</taxon>
        <taxon>Solanaceae</taxon>
        <taxon>Solanoideae</taxon>
        <taxon>Solaneae</taxon>
        <taxon>Solanum</taxon>
    </lineage>
</organism>
<sequence>MAKVIILLSALCALAVANFAVADFEIFDVEGKVFCDTCRLGFVTSLSNTLEGATVRLTCKDMETHNETFTTEGKTDYTGKYTLTVEVKMWGCTTLFVLLTHYSSKRTNLSMVAENLLTRWSLLIS</sequence>
<protein>
    <submittedName>
        <fullName evidence="4">Uncharacterized protein</fullName>
    </submittedName>
</protein>
<dbReference type="InterPro" id="IPR006041">
    <property type="entry name" value="Pollen_Ole_e1_allergen"/>
</dbReference>
<keyword evidence="2" id="KW-1015">Disulfide bond</keyword>
<evidence type="ECO:0000256" key="3">
    <source>
        <dbReference type="SAM" id="SignalP"/>
    </source>
</evidence>
<gene>
    <name evidence="4" type="ORF">RDI58_018863</name>
</gene>
<dbReference type="AlphaFoldDB" id="A0AAN8TIV0"/>
<feature type="signal peptide" evidence="3">
    <location>
        <begin position="1"/>
        <end position="22"/>
    </location>
</feature>
<comment type="similarity">
    <text evidence="1">Belongs to the Ole e I family.</text>
</comment>
<feature type="chain" id="PRO_5042977847" evidence="3">
    <location>
        <begin position="23"/>
        <end position="125"/>
    </location>
</feature>
<keyword evidence="5" id="KW-1185">Reference proteome</keyword>
<dbReference type="Pfam" id="PF01190">
    <property type="entry name" value="Pollen_Ole_e_1"/>
    <property type="match status" value="1"/>
</dbReference>
<name>A0AAN8TIV0_SOLBU</name>
<evidence type="ECO:0000256" key="1">
    <source>
        <dbReference type="ARBA" id="ARBA00010049"/>
    </source>
</evidence>
<comment type="caution">
    <text evidence="4">The sequence shown here is derived from an EMBL/GenBank/DDBJ whole genome shotgun (WGS) entry which is preliminary data.</text>
</comment>
<dbReference type="Proteomes" id="UP001371456">
    <property type="component" value="Unassembled WGS sequence"/>
</dbReference>
<proteinExistence type="inferred from homology"/>
<dbReference type="PANTHER" id="PTHR31614">
    <property type="entry name" value="PROTEIN DOWNSTREAM OF FLC-RELATED"/>
    <property type="match status" value="1"/>
</dbReference>